<feature type="transmembrane region" description="Helical" evidence="1">
    <location>
        <begin position="234"/>
        <end position="251"/>
    </location>
</feature>
<keyword evidence="1" id="KW-1133">Transmembrane helix</keyword>
<feature type="transmembrane region" description="Helical" evidence="1">
    <location>
        <begin position="263"/>
        <end position="286"/>
    </location>
</feature>
<name>A0A0N8JUY8_SCLFO</name>
<feature type="transmembrane region" description="Helical" evidence="1">
    <location>
        <begin position="165"/>
        <end position="188"/>
    </location>
</feature>
<dbReference type="PANTHER" id="PTHR33802">
    <property type="entry name" value="SI:CH211-161H7.5-RELATED"/>
    <property type="match status" value="1"/>
</dbReference>
<gene>
    <name evidence="3" type="ORF">Z043_125708</name>
</gene>
<reference evidence="3 4" key="1">
    <citation type="submission" date="2015-08" db="EMBL/GenBank/DDBJ databases">
        <title>The genome of the Asian arowana (Scleropages formosus).</title>
        <authorList>
            <person name="Tan M.H."/>
            <person name="Gan H.M."/>
            <person name="Croft L.J."/>
            <person name="Austin C.M."/>
        </authorList>
    </citation>
    <scope>NUCLEOTIDE SEQUENCE [LARGE SCALE GENOMIC DNA]</scope>
    <source>
        <strain evidence="3">Aro1</strain>
    </source>
</reference>
<keyword evidence="1" id="KW-0812">Transmembrane</keyword>
<sequence length="317" mass="35108">MGDQSPARVAVLALAALAFCVTVAINALAGSGSKGGPFHQSTGNVSAKYETDITPAGWTFSIWGVIYAWLSAMMLYIVTGLCRRNSYGWTYCKPAVLPYGFFLSWTLNMILNIVWLFLWDREQLVAGLVVLALIAFTNYLVIFFCCHGLHLYGAWLNKDHKVDLWAIRVLILNGVGVYATWTTIATLLNFSVVLEYSAGASRAGAGTVGLSLLLTEVIIWFILENVLLERHVRYLLTVYPVVIVALTGNVAKRYDPAAPSRNSIFTAVLLALACALFVLRVLLVVFRCWKQPLYRGENTEALMSPLDIAEKQKRVFI</sequence>
<evidence type="ECO:0000313" key="4">
    <source>
        <dbReference type="Proteomes" id="UP000034805"/>
    </source>
</evidence>
<keyword evidence="2" id="KW-0732">Signal</keyword>
<dbReference type="EMBL" id="JARO02019690">
    <property type="protein sequence ID" value="KPP56657.1"/>
    <property type="molecule type" value="Genomic_DNA"/>
</dbReference>
<feature type="transmembrane region" description="Helical" evidence="1">
    <location>
        <begin position="53"/>
        <end position="78"/>
    </location>
</feature>
<comment type="caution">
    <text evidence="3">The sequence shown here is derived from an EMBL/GenBank/DDBJ whole genome shotgun (WGS) entry which is preliminary data.</text>
</comment>
<dbReference type="PANTHER" id="PTHR33802:SF4">
    <property type="entry name" value="SI:DKEY-29D8.3"/>
    <property type="match status" value="1"/>
</dbReference>
<proteinExistence type="predicted"/>
<dbReference type="Proteomes" id="UP000034805">
    <property type="component" value="Unassembled WGS sequence"/>
</dbReference>
<protein>
    <submittedName>
        <fullName evidence="3">Uncharacterized protein</fullName>
    </submittedName>
</protein>
<dbReference type="KEGG" id="sfm:108927977"/>
<feature type="transmembrane region" description="Helical" evidence="1">
    <location>
        <begin position="200"/>
        <end position="222"/>
    </location>
</feature>
<evidence type="ECO:0000256" key="2">
    <source>
        <dbReference type="SAM" id="SignalP"/>
    </source>
</evidence>
<evidence type="ECO:0000313" key="3">
    <source>
        <dbReference type="EMBL" id="KPP56657.1"/>
    </source>
</evidence>
<organism evidence="3 4">
    <name type="scientific">Scleropages formosus</name>
    <name type="common">Asian bonytongue</name>
    <name type="synonym">Osteoglossum formosum</name>
    <dbReference type="NCBI Taxonomy" id="113540"/>
    <lineage>
        <taxon>Eukaryota</taxon>
        <taxon>Metazoa</taxon>
        <taxon>Chordata</taxon>
        <taxon>Craniata</taxon>
        <taxon>Vertebrata</taxon>
        <taxon>Euteleostomi</taxon>
        <taxon>Actinopterygii</taxon>
        <taxon>Neopterygii</taxon>
        <taxon>Teleostei</taxon>
        <taxon>Osteoglossocephala</taxon>
        <taxon>Osteoglossomorpha</taxon>
        <taxon>Osteoglossiformes</taxon>
        <taxon>Osteoglossidae</taxon>
        <taxon>Scleropages</taxon>
    </lineage>
</organism>
<evidence type="ECO:0000256" key="1">
    <source>
        <dbReference type="SAM" id="Phobius"/>
    </source>
</evidence>
<feature type="signal peptide" evidence="2">
    <location>
        <begin position="1"/>
        <end position="24"/>
    </location>
</feature>
<accession>A0A0N8JUY8</accession>
<feature type="transmembrane region" description="Helical" evidence="1">
    <location>
        <begin position="99"/>
        <end position="118"/>
    </location>
</feature>
<keyword evidence="1" id="KW-0472">Membrane</keyword>
<feature type="chain" id="PRO_5010625081" evidence="2">
    <location>
        <begin position="25"/>
        <end position="317"/>
    </location>
</feature>
<dbReference type="AlphaFoldDB" id="A0A0N8JUY8"/>
<feature type="transmembrane region" description="Helical" evidence="1">
    <location>
        <begin position="124"/>
        <end position="153"/>
    </location>
</feature>